<gene>
    <name evidence="1" type="ORF">GA0074694_1513</name>
</gene>
<evidence type="ECO:0000313" key="2">
    <source>
        <dbReference type="Proteomes" id="UP000198906"/>
    </source>
</evidence>
<dbReference type="Proteomes" id="UP000198906">
    <property type="component" value="Unassembled WGS sequence"/>
</dbReference>
<sequence>MWRRKRSQIERDAEQLAGTDTVAFAGVGFAARILPETEAYRRLEAALPEHPDEVRVRVDWLLEHGSPAGRAYAATLLEEIDPAAARSAWRRLAGSDGEFVTFAGCIMGHRTLREYATEQLAAE</sequence>
<reference evidence="2" key="1">
    <citation type="submission" date="2016-06" db="EMBL/GenBank/DDBJ databases">
        <authorList>
            <person name="Varghese N."/>
        </authorList>
    </citation>
    <scope>NUCLEOTIDE SEQUENCE [LARGE SCALE GENOMIC DNA]</scope>
    <source>
        <strain evidence="2">DSM 46123</strain>
    </source>
</reference>
<evidence type="ECO:0008006" key="3">
    <source>
        <dbReference type="Google" id="ProtNLM"/>
    </source>
</evidence>
<accession>A0A1C6RGI2</accession>
<dbReference type="AlphaFoldDB" id="A0A1C6RGI2"/>
<proteinExistence type="predicted"/>
<organism evidence="1 2">
    <name type="scientific">Micromonospora inyonensis</name>
    <dbReference type="NCBI Taxonomy" id="47866"/>
    <lineage>
        <taxon>Bacteria</taxon>
        <taxon>Bacillati</taxon>
        <taxon>Actinomycetota</taxon>
        <taxon>Actinomycetes</taxon>
        <taxon>Micromonosporales</taxon>
        <taxon>Micromonosporaceae</taxon>
        <taxon>Micromonospora</taxon>
    </lineage>
</organism>
<name>A0A1C6RGI2_9ACTN</name>
<evidence type="ECO:0000313" key="1">
    <source>
        <dbReference type="EMBL" id="SCL16152.1"/>
    </source>
</evidence>
<dbReference type="RefSeq" id="WP_091454453.1">
    <property type="nucleotide sequence ID" value="NZ_FMHU01000001.1"/>
</dbReference>
<protein>
    <recommendedName>
        <fullName evidence="3">HEAT repeat domain-containing protein</fullName>
    </recommendedName>
</protein>
<dbReference type="STRING" id="47866.GA0074694_1513"/>
<dbReference type="EMBL" id="FMHU01000001">
    <property type="protein sequence ID" value="SCL16152.1"/>
    <property type="molecule type" value="Genomic_DNA"/>
</dbReference>
<keyword evidence="2" id="KW-1185">Reference proteome</keyword>